<dbReference type="InterPro" id="IPR002347">
    <property type="entry name" value="SDR_fam"/>
</dbReference>
<proteinExistence type="inferred from homology"/>
<dbReference type="EMBL" id="SHMC01000003">
    <property type="protein sequence ID" value="TAA25783.1"/>
    <property type="molecule type" value="Genomic_DNA"/>
</dbReference>
<dbReference type="Gene3D" id="3.40.50.720">
    <property type="entry name" value="NAD(P)-binding Rossmann-like Domain"/>
    <property type="match status" value="1"/>
</dbReference>
<evidence type="ECO:0000256" key="3">
    <source>
        <dbReference type="SAM" id="MobiDB-lite"/>
    </source>
</evidence>
<evidence type="ECO:0000256" key="2">
    <source>
        <dbReference type="ARBA" id="ARBA00023002"/>
    </source>
</evidence>
<comment type="similarity">
    <text evidence="1">Belongs to the short-chain dehydrogenases/reductases (SDR) family.</text>
</comment>
<dbReference type="InterPro" id="IPR036291">
    <property type="entry name" value="NAD(P)-bd_dom_sf"/>
</dbReference>
<dbReference type="PRINTS" id="PR00080">
    <property type="entry name" value="SDRFAMILY"/>
</dbReference>
<accession>A0A4Q8LAV0</accession>
<feature type="region of interest" description="Disordered" evidence="3">
    <location>
        <begin position="1"/>
        <end position="58"/>
    </location>
</feature>
<dbReference type="GO" id="GO:0016614">
    <property type="term" value="F:oxidoreductase activity, acting on CH-OH group of donors"/>
    <property type="evidence" value="ECO:0007669"/>
    <property type="project" value="UniProtKB-ARBA"/>
</dbReference>
<dbReference type="Proteomes" id="UP000292627">
    <property type="component" value="Unassembled WGS sequence"/>
</dbReference>
<dbReference type="PROSITE" id="PS00061">
    <property type="entry name" value="ADH_SHORT"/>
    <property type="match status" value="1"/>
</dbReference>
<dbReference type="PRINTS" id="PR00081">
    <property type="entry name" value="GDHRDH"/>
</dbReference>
<dbReference type="PANTHER" id="PTHR48107:SF16">
    <property type="entry name" value="NADPH-DEPENDENT ALDEHYDE REDUCTASE 1, CHLOROPLASTIC"/>
    <property type="match status" value="1"/>
</dbReference>
<evidence type="ECO:0000256" key="1">
    <source>
        <dbReference type="ARBA" id="ARBA00006484"/>
    </source>
</evidence>
<dbReference type="InterPro" id="IPR020904">
    <property type="entry name" value="Sc_DH/Rdtase_CS"/>
</dbReference>
<comment type="caution">
    <text evidence="4">The sequence shown here is derived from an EMBL/GenBank/DDBJ whole genome shotgun (WGS) entry which is preliminary data.</text>
</comment>
<name>A0A4Q8LAV0_9GAMM</name>
<gene>
    <name evidence="4" type="ORF">EA660_10135</name>
</gene>
<keyword evidence="2" id="KW-0560">Oxidoreductase</keyword>
<protein>
    <submittedName>
        <fullName evidence="4">SDR family oxidoreductase</fullName>
    </submittedName>
</protein>
<dbReference type="PANTHER" id="PTHR48107">
    <property type="entry name" value="NADPH-DEPENDENT ALDEHYDE REDUCTASE-LIKE PROTEIN, CHLOROPLASTIC-RELATED"/>
    <property type="match status" value="1"/>
</dbReference>
<sequence>MGHSPHAPSPCPSTIDRRSLAMPDYPRPPFPPQQQSFPGKTSKMEPKPDIGEDSYQGHGLLKGKRTLVTGGDSGIGAAVALAFAREGADVAIAYLPSEQDDADQVASLMEQAGGKVLKVACDISQPSEVERLVGEVKSAFGGLEVLVNNAAYQKYFQSIDEVTLEEWRKTFDTNVHGTFNLTKCALELLGEGASIINTASVNSKDPTPNILPYSTTKGAVANLTLGLAQWLAERKIRVNAVLPGPIWTPFIPAGMAEDKVKNFGSQTPFGRPGQPAELASTYVMLASDSSSYTSGALITIAGAQAVL</sequence>
<dbReference type="FunFam" id="3.40.50.720:FF:000084">
    <property type="entry name" value="Short-chain dehydrogenase reductase"/>
    <property type="match status" value="1"/>
</dbReference>
<dbReference type="SUPFAM" id="SSF51735">
    <property type="entry name" value="NAD(P)-binding Rossmann-fold domains"/>
    <property type="match status" value="1"/>
</dbReference>
<evidence type="ECO:0000313" key="5">
    <source>
        <dbReference type="Proteomes" id="UP000292627"/>
    </source>
</evidence>
<organism evidence="4 5">
    <name type="scientific">Pseudoxanthomonas winnipegensis</name>
    <dbReference type="NCBI Taxonomy" id="2480810"/>
    <lineage>
        <taxon>Bacteria</taxon>
        <taxon>Pseudomonadati</taxon>
        <taxon>Pseudomonadota</taxon>
        <taxon>Gammaproteobacteria</taxon>
        <taxon>Lysobacterales</taxon>
        <taxon>Lysobacteraceae</taxon>
        <taxon>Pseudoxanthomonas</taxon>
    </lineage>
</organism>
<dbReference type="OrthoDB" id="9809287at2"/>
<dbReference type="Pfam" id="PF13561">
    <property type="entry name" value="adh_short_C2"/>
    <property type="match status" value="1"/>
</dbReference>
<dbReference type="AlphaFoldDB" id="A0A4Q8LAV0"/>
<evidence type="ECO:0000313" key="4">
    <source>
        <dbReference type="EMBL" id="TAA25783.1"/>
    </source>
</evidence>
<reference evidence="4 5" key="1">
    <citation type="submission" date="2019-02" db="EMBL/GenBank/DDBJ databases">
        <title>WGS of Pseudoxanthomonas species novum from clinical isolates.</title>
        <authorList>
            <person name="Bernier A.-M."/>
            <person name="Bernard K."/>
            <person name="Vachon A."/>
        </authorList>
    </citation>
    <scope>NUCLEOTIDE SEQUENCE [LARGE SCALE GENOMIC DNA]</scope>
    <source>
        <strain evidence="4 5">NML171200</strain>
    </source>
</reference>